<keyword evidence="5" id="KW-0028">Amino-acid biosynthesis</keyword>
<evidence type="ECO:0000256" key="8">
    <source>
        <dbReference type="SAM" id="MobiDB-lite"/>
    </source>
</evidence>
<gene>
    <name evidence="9" type="ORF">Sangu_1980100</name>
</gene>
<evidence type="ECO:0000256" key="5">
    <source>
        <dbReference type="ARBA" id="ARBA00022605"/>
    </source>
</evidence>
<keyword evidence="6" id="KW-0368">Histidine biosynthesis</keyword>
<organism evidence="9">
    <name type="scientific">Sesamum angustifolium</name>
    <dbReference type="NCBI Taxonomy" id="2727405"/>
    <lineage>
        <taxon>Eukaryota</taxon>
        <taxon>Viridiplantae</taxon>
        <taxon>Streptophyta</taxon>
        <taxon>Embryophyta</taxon>
        <taxon>Tracheophyta</taxon>
        <taxon>Spermatophyta</taxon>
        <taxon>Magnoliopsida</taxon>
        <taxon>eudicotyledons</taxon>
        <taxon>Gunneridae</taxon>
        <taxon>Pentapetalae</taxon>
        <taxon>asterids</taxon>
        <taxon>lamiids</taxon>
        <taxon>Lamiales</taxon>
        <taxon>Pedaliaceae</taxon>
        <taxon>Sesamum</taxon>
    </lineage>
</organism>
<evidence type="ECO:0000313" key="9">
    <source>
        <dbReference type="EMBL" id="KAL0323608.1"/>
    </source>
</evidence>
<name>A0AAW2LXX6_9LAMI</name>
<evidence type="ECO:0000256" key="7">
    <source>
        <dbReference type="ARBA" id="ARBA00023239"/>
    </source>
</evidence>
<dbReference type="Pfam" id="PF00475">
    <property type="entry name" value="IGPD"/>
    <property type="match status" value="1"/>
</dbReference>
<evidence type="ECO:0000256" key="2">
    <source>
        <dbReference type="ARBA" id="ARBA00005047"/>
    </source>
</evidence>
<comment type="caution">
    <text evidence="9">The sequence shown here is derived from an EMBL/GenBank/DDBJ whole genome shotgun (WGS) entry which is preliminary data.</text>
</comment>
<comment type="pathway">
    <text evidence="2">Amino-acid biosynthesis; L-histidine biosynthesis; L-histidine from 5-phospho-alpha-D-ribose 1-diphosphate: step 6/9.</text>
</comment>
<dbReference type="PANTHER" id="PTHR23133">
    <property type="entry name" value="IMIDAZOLEGLYCEROL-PHOSPHATE DEHYDRATASE HIS7"/>
    <property type="match status" value="1"/>
</dbReference>
<dbReference type="EMBL" id="JACGWK010000012">
    <property type="protein sequence ID" value="KAL0323608.1"/>
    <property type="molecule type" value="Genomic_DNA"/>
</dbReference>
<accession>A0AAW2LXX6</accession>
<sequence>MLLLEGGDFEISLIPNRTFFTSLQFKRPTPDRLFPSPAKAPPSSPPPPPPPRLATLIPPLMEPSNPSTAHSSLPQYCFINSGIHIFNDPSKNSAIYSCYGRRIGEEKIVTKKTNVFANINLDGSAVSETDTGIAFLDRMIDVGMRHIIPSAITLTWYSYLVFDVRVKAIEDMKFDDYRRTEGVGKAIGTALLKALGDNKVIKVCGDFSAVHDEALVQVSVDLSRGPHLSYGLSIPTEKVGTYDTQLVEHFFRSLVNTSGMTLHIKQVAGMNSHHIIEATFKAFAKALRQATDYETRRGGSVPRFVFGSLVKILNRIMAP</sequence>
<dbReference type="PROSITE" id="PS00955">
    <property type="entry name" value="IGP_DEHYDRATASE_2"/>
    <property type="match status" value="1"/>
</dbReference>
<dbReference type="InterPro" id="IPR000807">
    <property type="entry name" value="ImidazoleglycerolP_deHydtase"/>
</dbReference>
<dbReference type="InterPro" id="IPR020568">
    <property type="entry name" value="Ribosomal_Su5_D2-typ_SF"/>
</dbReference>
<reference evidence="9" key="2">
    <citation type="journal article" date="2024" name="Plant">
        <title>Genomic evolution and insights into agronomic trait innovations of Sesamum species.</title>
        <authorList>
            <person name="Miao H."/>
            <person name="Wang L."/>
            <person name="Qu L."/>
            <person name="Liu H."/>
            <person name="Sun Y."/>
            <person name="Le M."/>
            <person name="Wang Q."/>
            <person name="Wei S."/>
            <person name="Zheng Y."/>
            <person name="Lin W."/>
            <person name="Duan Y."/>
            <person name="Cao H."/>
            <person name="Xiong S."/>
            <person name="Wang X."/>
            <person name="Wei L."/>
            <person name="Li C."/>
            <person name="Ma Q."/>
            <person name="Ju M."/>
            <person name="Zhao R."/>
            <person name="Li G."/>
            <person name="Mu C."/>
            <person name="Tian Q."/>
            <person name="Mei H."/>
            <person name="Zhang T."/>
            <person name="Gao T."/>
            <person name="Zhang H."/>
        </authorList>
    </citation>
    <scope>NUCLEOTIDE SEQUENCE</scope>
    <source>
        <strain evidence="9">G01</strain>
    </source>
</reference>
<dbReference type="GO" id="GO:0004424">
    <property type="term" value="F:imidazoleglycerol-phosphate dehydratase activity"/>
    <property type="evidence" value="ECO:0007669"/>
    <property type="project" value="UniProtKB-EC"/>
</dbReference>
<evidence type="ECO:0000256" key="3">
    <source>
        <dbReference type="ARBA" id="ARBA00007481"/>
    </source>
</evidence>
<feature type="compositionally biased region" description="Pro residues" evidence="8">
    <location>
        <begin position="38"/>
        <end position="52"/>
    </location>
</feature>
<evidence type="ECO:0000256" key="6">
    <source>
        <dbReference type="ARBA" id="ARBA00023102"/>
    </source>
</evidence>
<dbReference type="SUPFAM" id="SSF54211">
    <property type="entry name" value="Ribosomal protein S5 domain 2-like"/>
    <property type="match status" value="2"/>
</dbReference>
<dbReference type="InterPro" id="IPR038494">
    <property type="entry name" value="IGPD_sf"/>
</dbReference>
<evidence type="ECO:0000256" key="1">
    <source>
        <dbReference type="ARBA" id="ARBA00001723"/>
    </source>
</evidence>
<proteinExistence type="inferred from homology"/>
<dbReference type="InterPro" id="IPR020565">
    <property type="entry name" value="ImidazoleglycerP_deHydtase_CS"/>
</dbReference>
<dbReference type="EC" id="4.2.1.19" evidence="4"/>
<feature type="region of interest" description="Disordered" evidence="8">
    <location>
        <begin position="31"/>
        <end position="67"/>
    </location>
</feature>
<dbReference type="AlphaFoldDB" id="A0AAW2LXX6"/>
<evidence type="ECO:0000256" key="4">
    <source>
        <dbReference type="ARBA" id="ARBA00012075"/>
    </source>
</evidence>
<comment type="similarity">
    <text evidence="3">Belongs to the imidazoleglycerol-phosphate dehydratase family.</text>
</comment>
<dbReference type="PANTHER" id="PTHR23133:SF2">
    <property type="entry name" value="IMIDAZOLEGLYCEROL-PHOSPHATE DEHYDRATASE"/>
    <property type="match status" value="1"/>
</dbReference>
<keyword evidence="7" id="KW-0456">Lyase</keyword>
<dbReference type="GO" id="GO:0000105">
    <property type="term" value="P:L-histidine biosynthetic process"/>
    <property type="evidence" value="ECO:0007669"/>
    <property type="project" value="UniProtKB-KW"/>
</dbReference>
<comment type="catalytic activity">
    <reaction evidence="1">
        <text>D-erythro-1-(imidazol-4-yl)glycerol 3-phosphate = 3-(imidazol-4-yl)-2-oxopropyl phosphate + H2O</text>
        <dbReference type="Rhea" id="RHEA:11040"/>
        <dbReference type="ChEBI" id="CHEBI:15377"/>
        <dbReference type="ChEBI" id="CHEBI:57766"/>
        <dbReference type="ChEBI" id="CHEBI:58278"/>
        <dbReference type="EC" id="4.2.1.19"/>
    </reaction>
</comment>
<reference evidence="9" key="1">
    <citation type="submission" date="2020-06" db="EMBL/GenBank/DDBJ databases">
        <authorList>
            <person name="Li T."/>
            <person name="Hu X."/>
            <person name="Zhang T."/>
            <person name="Song X."/>
            <person name="Zhang H."/>
            <person name="Dai N."/>
            <person name="Sheng W."/>
            <person name="Hou X."/>
            <person name="Wei L."/>
        </authorList>
    </citation>
    <scope>NUCLEOTIDE SEQUENCE</scope>
    <source>
        <strain evidence="9">G01</strain>
        <tissue evidence="9">Leaf</tissue>
    </source>
</reference>
<dbReference type="Gene3D" id="3.30.230.40">
    <property type="entry name" value="Imidazole glycerol phosphate dehydratase, domain 1"/>
    <property type="match status" value="2"/>
</dbReference>
<protein>
    <recommendedName>
        <fullName evidence="4">imidazoleglycerol-phosphate dehydratase</fullName>
        <ecNumber evidence="4">4.2.1.19</ecNumber>
    </recommendedName>
</protein>